<keyword evidence="5 12" id="KW-0812">Transmembrane</keyword>
<evidence type="ECO:0000256" key="11">
    <source>
        <dbReference type="ARBA" id="ARBA00023303"/>
    </source>
</evidence>
<keyword evidence="8 12" id="KW-0406">Ion transport</keyword>
<evidence type="ECO:0000256" key="1">
    <source>
        <dbReference type="ARBA" id="ARBA00004141"/>
    </source>
</evidence>
<evidence type="ECO:0000256" key="8">
    <source>
        <dbReference type="ARBA" id="ARBA00023065"/>
    </source>
</evidence>
<comment type="similarity">
    <text evidence="2 12">Belongs to the amiloride-sensitive sodium channel (TC 1.A.6) family.</text>
</comment>
<name>A0A0T6BIH2_9SCAR</name>
<dbReference type="Proteomes" id="UP000051574">
    <property type="component" value="Unassembled WGS sequence"/>
</dbReference>
<keyword evidence="15" id="KW-1185">Reference proteome</keyword>
<keyword evidence="10 12" id="KW-0739">Sodium transport</keyword>
<keyword evidence="9 13" id="KW-0472">Membrane</keyword>
<dbReference type="EMBL" id="LJIG01000245">
    <property type="protein sequence ID" value="KRT86695.1"/>
    <property type="molecule type" value="Genomic_DNA"/>
</dbReference>
<evidence type="ECO:0000256" key="6">
    <source>
        <dbReference type="ARBA" id="ARBA00022989"/>
    </source>
</evidence>
<gene>
    <name evidence="14" type="ORF">AMK59_2495</name>
</gene>
<comment type="caution">
    <text evidence="14">The sequence shown here is derived from an EMBL/GenBank/DDBJ whole genome shotgun (WGS) entry which is preliminary data.</text>
</comment>
<dbReference type="GO" id="GO:0005886">
    <property type="term" value="C:plasma membrane"/>
    <property type="evidence" value="ECO:0007669"/>
    <property type="project" value="TreeGrafter"/>
</dbReference>
<evidence type="ECO:0000256" key="3">
    <source>
        <dbReference type="ARBA" id="ARBA00022448"/>
    </source>
</evidence>
<accession>A0A0T6BIH2</accession>
<keyword evidence="11 12" id="KW-0407">Ion channel</keyword>
<comment type="subcellular location">
    <subcellularLocation>
        <location evidence="1">Membrane</location>
        <topology evidence="1">Multi-pass membrane protein</topology>
    </subcellularLocation>
</comment>
<dbReference type="Gene3D" id="1.10.287.770">
    <property type="entry name" value="YojJ-like"/>
    <property type="match status" value="1"/>
</dbReference>
<feature type="non-terminal residue" evidence="14">
    <location>
        <position position="460"/>
    </location>
</feature>
<evidence type="ECO:0000313" key="14">
    <source>
        <dbReference type="EMBL" id="KRT86695.1"/>
    </source>
</evidence>
<reference evidence="14 15" key="1">
    <citation type="submission" date="2015-09" db="EMBL/GenBank/DDBJ databases">
        <title>Draft genome of the scarab beetle Oryctes borbonicus.</title>
        <authorList>
            <person name="Meyer J.M."/>
            <person name="Markov G.V."/>
            <person name="Baskaran P."/>
            <person name="Herrmann M."/>
            <person name="Sommer R.J."/>
            <person name="Roedelsperger C."/>
        </authorList>
    </citation>
    <scope>NUCLEOTIDE SEQUENCE [LARGE SCALE GENOMIC DNA]</scope>
    <source>
        <strain evidence="14">OB123</strain>
        <tissue evidence="14">Whole animal</tissue>
    </source>
</reference>
<dbReference type="GO" id="GO:0015280">
    <property type="term" value="F:ligand-gated sodium channel activity"/>
    <property type="evidence" value="ECO:0007669"/>
    <property type="project" value="TreeGrafter"/>
</dbReference>
<sequence>RIYDNFFSRLMWFACVNISAVAAMVIIVSLWEKFQTNPTITGLDTDFHNWDVAFPAITVCQSIPINMAKIENYLERIKPGGNEDDVTDFIIKLSQFSYDYLKDYKKLLPEKFTLNDTKLKDFMFQFMNPCENVFANCVWKSEEYNCCEGFYPVFTEAGFCYTFNSRHYERQIPWKNESLPEFEQKYIKETDIKWSLKFDIVSNFPEEEIPIYIHNSDELPGMDTKPQHVWEYKVDRISFSVKQTYTTENARQLSIKQRHCVFEDEIKLYTDYKYTYTACTRQCRMDNAKRLCNCVPHFYPQTDKYRHCTFQELSCISGNLKSILSIERCSCQLGCSNTVYEVEKLDDNSVATGLEAEFVSWPMVRYKREVLFGWVDLLVSFGGIAGLFLGFSLLSGVEFIYYFTIRAFCMVNMQKDELEKIENDTKQQLTVYDMTLVPTFMQKKEKAGSHHESYLHRFGN</sequence>
<keyword evidence="4 12" id="KW-0894">Sodium channel</keyword>
<evidence type="ECO:0000256" key="10">
    <source>
        <dbReference type="ARBA" id="ARBA00023201"/>
    </source>
</evidence>
<organism evidence="14 15">
    <name type="scientific">Oryctes borbonicus</name>
    <dbReference type="NCBI Taxonomy" id="1629725"/>
    <lineage>
        <taxon>Eukaryota</taxon>
        <taxon>Metazoa</taxon>
        <taxon>Ecdysozoa</taxon>
        <taxon>Arthropoda</taxon>
        <taxon>Hexapoda</taxon>
        <taxon>Insecta</taxon>
        <taxon>Pterygota</taxon>
        <taxon>Neoptera</taxon>
        <taxon>Endopterygota</taxon>
        <taxon>Coleoptera</taxon>
        <taxon>Polyphaga</taxon>
        <taxon>Scarabaeiformia</taxon>
        <taxon>Scarabaeidae</taxon>
        <taxon>Dynastinae</taxon>
        <taxon>Oryctes</taxon>
    </lineage>
</organism>
<dbReference type="AlphaFoldDB" id="A0A0T6BIH2"/>
<evidence type="ECO:0000256" key="4">
    <source>
        <dbReference type="ARBA" id="ARBA00022461"/>
    </source>
</evidence>
<evidence type="ECO:0000256" key="9">
    <source>
        <dbReference type="ARBA" id="ARBA00023136"/>
    </source>
</evidence>
<dbReference type="InterPro" id="IPR001873">
    <property type="entry name" value="ENaC"/>
</dbReference>
<dbReference type="PANTHER" id="PTHR11690:SF247">
    <property type="entry name" value="PICKPOCKET 23, ISOFORM C"/>
    <property type="match status" value="1"/>
</dbReference>
<dbReference type="Gene3D" id="2.60.470.10">
    <property type="entry name" value="Acid-sensing ion channels like domains"/>
    <property type="match status" value="1"/>
</dbReference>
<dbReference type="OrthoDB" id="6238402at2759"/>
<evidence type="ECO:0000256" key="7">
    <source>
        <dbReference type="ARBA" id="ARBA00023053"/>
    </source>
</evidence>
<evidence type="ECO:0000256" key="5">
    <source>
        <dbReference type="ARBA" id="ARBA00022692"/>
    </source>
</evidence>
<dbReference type="PRINTS" id="PR01078">
    <property type="entry name" value="AMINACHANNEL"/>
</dbReference>
<evidence type="ECO:0000256" key="2">
    <source>
        <dbReference type="ARBA" id="ARBA00007193"/>
    </source>
</evidence>
<feature type="non-terminal residue" evidence="14">
    <location>
        <position position="1"/>
    </location>
</feature>
<dbReference type="PANTHER" id="PTHR11690">
    <property type="entry name" value="AMILORIDE-SENSITIVE SODIUM CHANNEL-RELATED"/>
    <property type="match status" value="1"/>
</dbReference>
<proteinExistence type="inferred from homology"/>
<feature type="transmembrane region" description="Helical" evidence="13">
    <location>
        <begin position="12"/>
        <end position="31"/>
    </location>
</feature>
<dbReference type="Pfam" id="PF00858">
    <property type="entry name" value="ASC"/>
    <property type="match status" value="1"/>
</dbReference>
<evidence type="ECO:0000313" key="15">
    <source>
        <dbReference type="Proteomes" id="UP000051574"/>
    </source>
</evidence>
<evidence type="ECO:0000256" key="13">
    <source>
        <dbReference type="SAM" id="Phobius"/>
    </source>
</evidence>
<keyword evidence="7" id="KW-0915">Sodium</keyword>
<feature type="transmembrane region" description="Helical" evidence="13">
    <location>
        <begin position="377"/>
        <end position="403"/>
    </location>
</feature>
<protein>
    <submittedName>
        <fullName evidence="14">Ion channel</fullName>
    </submittedName>
</protein>
<keyword evidence="6 13" id="KW-1133">Transmembrane helix</keyword>
<keyword evidence="3 12" id="KW-0813">Transport</keyword>
<evidence type="ECO:0000256" key="12">
    <source>
        <dbReference type="RuleBase" id="RU000679"/>
    </source>
</evidence>